<name>A0A9R1LL15_WHEAT</name>
<accession>A0A9R1LL15</accession>
<protein>
    <submittedName>
        <fullName evidence="1">Uncharacterized protein</fullName>
    </submittedName>
</protein>
<comment type="caution">
    <text evidence="1">The sequence shown here is derived from an EMBL/GenBank/DDBJ whole genome shotgun (WGS) entry which is preliminary data.</text>
</comment>
<evidence type="ECO:0000313" key="1">
    <source>
        <dbReference type="EMBL" id="KAF7090840.1"/>
    </source>
</evidence>
<dbReference type="AlphaFoldDB" id="A0A9R1LL15"/>
<organism evidence="1">
    <name type="scientific">Triticum aestivum</name>
    <name type="common">Wheat</name>
    <dbReference type="NCBI Taxonomy" id="4565"/>
    <lineage>
        <taxon>Eukaryota</taxon>
        <taxon>Viridiplantae</taxon>
        <taxon>Streptophyta</taxon>
        <taxon>Embryophyta</taxon>
        <taxon>Tracheophyta</taxon>
        <taxon>Spermatophyta</taxon>
        <taxon>Magnoliopsida</taxon>
        <taxon>Liliopsida</taxon>
        <taxon>Poales</taxon>
        <taxon>Poaceae</taxon>
        <taxon>BOP clade</taxon>
        <taxon>Pooideae</taxon>
        <taxon>Triticodae</taxon>
        <taxon>Triticeae</taxon>
        <taxon>Triticinae</taxon>
        <taxon>Triticum</taxon>
    </lineage>
</organism>
<proteinExistence type="predicted"/>
<gene>
    <name evidence="1" type="ORF">CFC21_093530</name>
</gene>
<reference evidence="1" key="2">
    <citation type="submission" date="2020-03" db="EMBL/GenBank/DDBJ databases">
        <title>The second near-complete assembly of the hexaploid bread wheat (Triticum aestivum) genome.</title>
        <authorList>
            <person name="Zimin A.V."/>
            <person name="Puiu D."/>
            <person name="Shumante A."/>
            <person name="Alonge M."/>
            <person name="Salzberg S.L."/>
        </authorList>
    </citation>
    <scope>NUCLEOTIDE SEQUENCE</scope>
    <source>
        <tissue evidence="1">Leaf</tissue>
    </source>
</reference>
<sequence>YHMLEDLKLNSIAAGSEPETFDLPEV</sequence>
<reference evidence="1" key="1">
    <citation type="journal article" date="2017" name="Gigascience">
        <title>The first near-complete assembly of the hexaploid bread wheat genome, Triticum aestivum.</title>
        <authorList>
            <person name="Zimin A.V."/>
            <person name="Puiu D."/>
            <person name="Hall R."/>
            <person name="Kingan S."/>
            <person name="Clavijo B.J."/>
            <person name="Salzberg S.L."/>
        </authorList>
    </citation>
    <scope>NUCLEOTIDE SEQUENCE</scope>
    <source>
        <tissue evidence="1">Leaf</tissue>
    </source>
</reference>
<dbReference type="Proteomes" id="UP000815260">
    <property type="component" value="Chromosome 6D"/>
</dbReference>
<dbReference type="EMBL" id="CM022228">
    <property type="protein sequence ID" value="KAF7090840.1"/>
    <property type="molecule type" value="Genomic_DNA"/>
</dbReference>
<feature type="non-terminal residue" evidence="1">
    <location>
        <position position="1"/>
    </location>
</feature>